<comment type="caution">
    <text evidence="1">The sequence shown here is derived from an EMBL/GenBank/DDBJ whole genome shotgun (WGS) entry which is preliminary data.</text>
</comment>
<protein>
    <submittedName>
        <fullName evidence="1">Uncharacterized protein</fullName>
    </submittedName>
</protein>
<reference evidence="1 2" key="1">
    <citation type="submission" date="2020-08" db="EMBL/GenBank/DDBJ databases">
        <title>Genomic Encyclopedia of Type Strains, Phase IV (KMG-V): Genome sequencing to study the core and pangenomes of soil and plant-associated prokaryotes.</title>
        <authorList>
            <person name="Whitman W."/>
        </authorList>
    </citation>
    <scope>NUCLEOTIDE SEQUENCE [LARGE SCALE GENOMIC DNA]</scope>
    <source>
        <strain evidence="1 2">M8UP14</strain>
    </source>
</reference>
<evidence type="ECO:0000313" key="2">
    <source>
        <dbReference type="Proteomes" id="UP000540989"/>
    </source>
</evidence>
<gene>
    <name evidence="1" type="ORF">HDF16_000863</name>
</gene>
<proteinExistence type="predicted"/>
<dbReference type="EMBL" id="JACHIP010000001">
    <property type="protein sequence ID" value="MBB5056194.1"/>
    <property type="molecule type" value="Genomic_DNA"/>
</dbReference>
<dbReference type="Proteomes" id="UP000540989">
    <property type="component" value="Unassembled WGS sequence"/>
</dbReference>
<sequence>MDIERHLRRLPFLLSALLTVGVALGQQQSPADGGPEVAAPTNPNLLDLPIAPSREQSMAYKEMDLLRRDGFASAQAATVSLHVADKKGVVPHGLTDSAFKMTVNGIVRKVRVQAPGGATPPEVPLVLLVFPPNDPIVHGIGVREAKKYFGGLADEVLPWKVGILDADGSLTPFTNGRSQLVANLDFVDHTIEPMQYTSSAPLPKRFRWEGTWLRKAEEAIALMQRFDGPKVILAMNPVGESIYGLNDQILAHDGPEALEGMTLAIGGHIYVANVSGPEVIVPYGSASQDSAAQGRNLFRGPISVATQLSAAATVAQYRTSVVMQTAKDTMGGFSNSLSTLAGYIHRDLDENYLLTFDMTAADRDKGTPAVEVEVSDHQERVTIVDIAAVGTIYDGDRKVLSKEVLARIKLEAKKPIASPDFRITQHVDYFPIRGGLTPMLPMSALVEWTGKGPAPRELSVAESVEDVTLATSALDREVQAGWNGRFVTWERDGHLHPGHYVWRIAIHDDQGKVYSVVEQKVNIESPRGAAIMASSLIVGNSCWKSVSAAGGMRQRSELSAKDEEQVHFAIDPMKAEDCRVRPVSPERLSSADTLRTFVRLYPAEKLRKKDAPESWAAVFLLRSNTGAVEARSETKFVADGGSGYLAFVQMPLGGEGIQPGPHTLEVEMRGPGIHGGLKESRQISIAPVAAR</sequence>
<evidence type="ECO:0000313" key="1">
    <source>
        <dbReference type="EMBL" id="MBB5056194.1"/>
    </source>
</evidence>
<name>A0A7W8E2H4_9BACT</name>
<dbReference type="RefSeq" id="WP_184213871.1">
    <property type="nucleotide sequence ID" value="NZ_JACHIP010000001.1"/>
</dbReference>
<keyword evidence="2" id="KW-1185">Reference proteome</keyword>
<dbReference type="AlphaFoldDB" id="A0A7W8E2H4"/>
<organism evidence="1 2">
    <name type="scientific">Granulicella aggregans</name>
    <dbReference type="NCBI Taxonomy" id="474949"/>
    <lineage>
        <taxon>Bacteria</taxon>
        <taxon>Pseudomonadati</taxon>
        <taxon>Acidobacteriota</taxon>
        <taxon>Terriglobia</taxon>
        <taxon>Terriglobales</taxon>
        <taxon>Acidobacteriaceae</taxon>
        <taxon>Granulicella</taxon>
    </lineage>
</organism>
<accession>A0A7W8E2H4</accession>